<dbReference type="SUPFAM" id="SSF48403">
    <property type="entry name" value="Ankyrin repeat"/>
    <property type="match status" value="1"/>
</dbReference>
<dbReference type="OrthoDB" id="301022at2759"/>
<evidence type="ECO:0000256" key="1">
    <source>
        <dbReference type="ARBA" id="ARBA00022737"/>
    </source>
</evidence>
<reference evidence="4 5" key="1">
    <citation type="submission" date="2016-11" db="EMBL/GenBank/DDBJ databases">
        <title>The macronuclear genome of Stentor coeruleus: a giant cell with tiny introns.</title>
        <authorList>
            <person name="Slabodnick M."/>
            <person name="Ruby J.G."/>
            <person name="Reiff S.B."/>
            <person name="Swart E.C."/>
            <person name="Gosai S."/>
            <person name="Prabakaran S."/>
            <person name="Witkowska E."/>
            <person name="Larue G.E."/>
            <person name="Fisher S."/>
            <person name="Freeman R.M."/>
            <person name="Gunawardena J."/>
            <person name="Chu W."/>
            <person name="Stover N.A."/>
            <person name="Gregory B.D."/>
            <person name="Nowacki M."/>
            <person name="Derisi J."/>
            <person name="Roy S.W."/>
            <person name="Marshall W.F."/>
            <person name="Sood P."/>
        </authorList>
    </citation>
    <scope>NUCLEOTIDE SEQUENCE [LARGE SCALE GENOMIC DNA]</scope>
    <source>
        <strain evidence="4">WM001</strain>
    </source>
</reference>
<feature type="repeat" description="ANK" evidence="3">
    <location>
        <begin position="79"/>
        <end position="111"/>
    </location>
</feature>
<keyword evidence="1" id="KW-0677">Repeat</keyword>
<dbReference type="AlphaFoldDB" id="A0A1R2BFE1"/>
<evidence type="ECO:0000256" key="3">
    <source>
        <dbReference type="PROSITE-ProRule" id="PRU00023"/>
    </source>
</evidence>
<name>A0A1R2BFE1_9CILI</name>
<dbReference type="InterPro" id="IPR036770">
    <property type="entry name" value="Ankyrin_rpt-contain_sf"/>
</dbReference>
<dbReference type="PROSITE" id="PS50297">
    <property type="entry name" value="ANK_REP_REGION"/>
    <property type="match status" value="1"/>
</dbReference>
<dbReference type="SMART" id="SM00248">
    <property type="entry name" value="ANK"/>
    <property type="match status" value="3"/>
</dbReference>
<dbReference type="Proteomes" id="UP000187209">
    <property type="component" value="Unassembled WGS sequence"/>
</dbReference>
<sequence>MNAWESEFIASIESKNESRAIEILRSGFPANYQIRSRDTHGNILPGYTYPLLHTIELELYEVTHFLLQSGATINAFDCLGQTAILIASLVGNLNLIRLLLSYNANISIRDFSGNTMLHLAALRSHLPVIRLCIEDLKFPVIVQNNKGQVPLDIARNNQESSKSLSETERIQQVVEYLWRIQEDFKRDRTRKHEHHSTYLIKHPRFSLQGLAKIPIMPADAGVASPQAKRSLENYLNSKHTQIFKSFTAKEKNIIRFSRFASDTRSTSPFMK</sequence>
<dbReference type="EMBL" id="MPUH01000689">
    <property type="protein sequence ID" value="OMJ75471.1"/>
    <property type="molecule type" value="Genomic_DNA"/>
</dbReference>
<dbReference type="Gene3D" id="1.25.40.20">
    <property type="entry name" value="Ankyrin repeat-containing domain"/>
    <property type="match status" value="2"/>
</dbReference>
<dbReference type="PANTHER" id="PTHR24198">
    <property type="entry name" value="ANKYRIN REPEAT AND PROTEIN KINASE DOMAIN-CONTAINING PROTEIN"/>
    <property type="match status" value="1"/>
</dbReference>
<keyword evidence="5" id="KW-1185">Reference proteome</keyword>
<evidence type="ECO:0000313" key="5">
    <source>
        <dbReference type="Proteomes" id="UP000187209"/>
    </source>
</evidence>
<evidence type="ECO:0000256" key="2">
    <source>
        <dbReference type="ARBA" id="ARBA00023043"/>
    </source>
</evidence>
<dbReference type="InterPro" id="IPR002110">
    <property type="entry name" value="Ankyrin_rpt"/>
</dbReference>
<dbReference type="PANTHER" id="PTHR24198:SF165">
    <property type="entry name" value="ANKYRIN REPEAT-CONTAINING PROTEIN-RELATED"/>
    <property type="match status" value="1"/>
</dbReference>
<gene>
    <name evidence="4" type="ORF">SteCoe_25394</name>
</gene>
<comment type="caution">
    <text evidence="4">The sequence shown here is derived from an EMBL/GenBank/DDBJ whole genome shotgun (WGS) entry which is preliminary data.</text>
</comment>
<evidence type="ECO:0000313" key="4">
    <source>
        <dbReference type="EMBL" id="OMJ75471.1"/>
    </source>
</evidence>
<proteinExistence type="predicted"/>
<dbReference type="PROSITE" id="PS50088">
    <property type="entry name" value="ANK_REPEAT"/>
    <property type="match status" value="1"/>
</dbReference>
<accession>A0A1R2BFE1</accession>
<organism evidence="4 5">
    <name type="scientific">Stentor coeruleus</name>
    <dbReference type="NCBI Taxonomy" id="5963"/>
    <lineage>
        <taxon>Eukaryota</taxon>
        <taxon>Sar</taxon>
        <taxon>Alveolata</taxon>
        <taxon>Ciliophora</taxon>
        <taxon>Postciliodesmatophora</taxon>
        <taxon>Heterotrichea</taxon>
        <taxon>Heterotrichida</taxon>
        <taxon>Stentoridae</taxon>
        <taxon>Stentor</taxon>
    </lineage>
</organism>
<dbReference type="Pfam" id="PF13857">
    <property type="entry name" value="Ank_5"/>
    <property type="match status" value="1"/>
</dbReference>
<protein>
    <submittedName>
        <fullName evidence="4">Uncharacterized protein</fullName>
    </submittedName>
</protein>
<keyword evidence="2 3" id="KW-0040">ANK repeat</keyword>